<keyword evidence="2" id="KW-1185">Reference proteome</keyword>
<evidence type="ECO:0000313" key="1">
    <source>
        <dbReference type="EMBL" id="KAJ1143839.1"/>
    </source>
</evidence>
<comment type="caution">
    <text evidence="1">The sequence shown here is derived from an EMBL/GenBank/DDBJ whole genome shotgun (WGS) entry which is preliminary data.</text>
</comment>
<dbReference type="AlphaFoldDB" id="A0AAV7QXT5"/>
<dbReference type="EMBL" id="JANPWB010000010">
    <property type="protein sequence ID" value="KAJ1143839.1"/>
    <property type="molecule type" value="Genomic_DNA"/>
</dbReference>
<accession>A0AAV7QXT5</accession>
<name>A0AAV7QXT5_PLEWA</name>
<dbReference type="Proteomes" id="UP001066276">
    <property type="component" value="Chromosome 6"/>
</dbReference>
<gene>
    <name evidence="1" type="ORF">NDU88_010141</name>
</gene>
<reference evidence="1" key="1">
    <citation type="journal article" date="2022" name="bioRxiv">
        <title>Sequencing and chromosome-scale assembly of the giantPleurodeles waltlgenome.</title>
        <authorList>
            <person name="Brown T."/>
            <person name="Elewa A."/>
            <person name="Iarovenko S."/>
            <person name="Subramanian E."/>
            <person name="Araus A.J."/>
            <person name="Petzold A."/>
            <person name="Susuki M."/>
            <person name="Suzuki K.-i.T."/>
            <person name="Hayashi T."/>
            <person name="Toyoda A."/>
            <person name="Oliveira C."/>
            <person name="Osipova E."/>
            <person name="Leigh N.D."/>
            <person name="Simon A."/>
            <person name="Yun M.H."/>
        </authorList>
    </citation>
    <scope>NUCLEOTIDE SEQUENCE</scope>
    <source>
        <strain evidence="1">20211129_DDA</strain>
        <tissue evidence="1">Liver</tissue>
    </source>
</reference>
<sequence length="68" mass="7544">MPVWVHPEEAVEIPGSVHQEVFEAAGLPVRQRVTPDLLAHPDQEGALGFVHQHLFCLLAIYDACQESN</sequence>
<evidence type="ECO:0000313" key="2">
    <source>
        <dbReference type="Proteomes" id="UP001066276"/>
    </source>
</evidence>
<organism evidence="1 2">
    <name type="scientific">Pleurodeles waltl</name>
    <name type="common">Iberian ribbed newt</name>
    <dbReference type="NCBI Taxonomy" id="8319"/>
    <lineage>
        <taxon>Eukaryota</taxon>
        <taxon>Metazoa</taxon>
        <taxon>Chordata</taxon>
        <taxon>Craniata</taxon>
        <taxon>Vertebrata</taxon>
        <taxon>Euteleostomi</taxon>
        <taxon>Amphibia</taxon>
        <taxon>Batrachia</taxon>
        <taxon>Caudata</taxon>
        <taxon>Salamandroidea</taxon>
        <taxon>Salamandridae</taxon>
        <taxon>Pleurodelinae</taxon>
        <taxon>Pleurodeles</taxon>
    </lineage>
</organism>
<proteinExistence type="predicted"/>
<protein>
    <submittedName>
        <fullName evidence="1">Uncharacterized protein</fullName>
    </submittedName>
</protein>